<feature type="region of interest" description="Disordered" evidence="1">
    <location>
        <begin position="39"/>
        <end position="74"/>
    </location>
</feature>
<gene>
    <name evidence="2" type="ORF">TPC1_16440</name>
</gene>
<dbReference type="AlphaFoldDB" id="A0A146K8F3"/>
<sequence length="198" mass="23577">GKYIKLFVPYAQIIQQEMGQNMQPAQRLSIGEMAARFEQNKLTDRTSKREFYDKDKVRAGQRPKSAKPQPTVEKKSELINIIDGNELRHQKMDKQLRDSKVRKQTKDKQQLREISKINDIKQKAMQGDEKAKVQIDKFKFDNAIKRIRGEKVKDDAQKLKKSMQSEKNLRFKKYKQHREEDQKKKVEEEQINKFVKQK</sequence>
<feature type="compositionally biased region" description="Basic and acidic residues" evidence="1">
    <location>
        <begin position="39"/>
        <end position="58"/>
    </location>
</feature>
<accession>A0A146K8F3</accession>
<protein>
    <submittedName>
        <fullName evidence="2">Surfeit locus protein 6 family protein</fullName>
    </submittedName>
</protein>
<feature type="region of interest" description="Disordered" evidence="1">
    <location>
        <begin position="152"/>
        <end position="198"/>
    </location>
</feature>
<feature type="non-terminal residue" evidence="2">
    <location>
        <position position="1"/>
    </location>
</feature>
<dbReference type="EMBL" id="GDID01004785">
    <property type="protein sequence ID" value="JAP91821.1"/>
    <property type="molecule type" value="Transcribed_RNA"/>
</dbReference>
<evidence type="ECO:0000256" key="1">
    <source>
        <dbReference type="SAM" id="MobiDB-lite"/>
    </source>
</evidence>
<reference evidence="2" key="1">
    <citation type="submission" date="2015-07" db="EMBL/GenBank/DDBJ databases">
        <title>Adaptation to a free-living lifestyle via gene acquisitions in the diplomonad Trepomonas sp. PC1.</title>
        <authorList>
            <person name="Xu F."/>
            <person name="Jerlstrom-Hultqvist J."/>
            <person name="Kolisko M."/>
            <person name="Simpson A.G.B."/>
            <person name="Roger A.J."/>
            <person name="Svard S.G."/>
            <person name="Andersson J.O."/>
        </authorList>
    </citation>
    <scope>NUCLEOTIDE SEQUENCE</scope>
    <source>
        <strain evidence="2">PC1</strain>
    </source>
</reference>
<name>A0A146K8F3_9EUKA</name>
<organism evidence="2">
    <name type="scientific">Trepomonas sp. PC1</name>
    <dbReference type="NCBI Taxonomy" id="1076344"/>
    <lineage>
        <taxon>Eukaryota</taxon>
        <taxon>Metamonada</taxon>
        <taxon>Diplomonadida</taxon>
        <taxon>Hexamitidae</taxon>
        <taxon>Hexamitinae</taxon>
        <taxon>Trepomonas</taxon>
    </lineage>
</organism>
<feature type="compositionally biased region" description="Basic and acidic residues" evidence="1">
    <location>
        <begin position="152"/>
        <end position="169"/>
    </location>
</feature>
<evidence type="ECO:0000313" key="2">
    <source>
        <dbReference type="EMBL" id="JAP91821.1"/>
    </source>
</evidence>
<proteinExistence type="predicted"/>
<feature type="compositionally biased region" description="Basic and acidic residues" evidence="1">
    <location>
        <begin position="177"/>
        <end position="191"/>
    </location>
</feature>